<dbReference type="Proteomes" id="UP000217676">
    <property type="component" value="Chromosome"/>
</dbReference>
<dbReference type="AlphaFoldDB" id="A0A169PHR5"/>
<name>A0A169PHR5_STRLU</name>
<proteinExistence type="predicted"/>
<dbReference type="RefSeq" id="WP_359874795.1">
    <property type="nucleotide sequence ID" value="NZ_JBEYHT010000009.1"/>
</dbReference>
<sequence length="135" mass="15451">MTDFVREGRLFRVTGFHPSHRQLTLASEATLVDRTTTRIEVWIGHVELMFLKPHYRNGLHIRRATEAEFGVLSERHGIQAQDAAYTWMLEPDGDSFVVGGNPSWREAEYALMGERESLYDGPWPPDFPAESGNVY</sequence>
<protein>
    <submittedName>
        <fullName evidence="1">Uncharacterized protein</fullName>
    </submittedName>
</protein>
<reference evidence="1 2" key="1">
    <citation type="journal article" date="2016" name="Genome Announc.">
        <title>Complete Genome Sequence of Thiostrepton-Producing Streptomyces laurentii ATCC 31255.</title>
        <authorList>
            <person name="Doi K."/>
            <person name="Fujino Y."/>
            <person name="Nagayoshi Y."/>
            <person name="Ohshima T."/>
            <person name="Ogata S."/>
        </authorList>
    </citation>
    <scope>NUCLEOTIDE SEQUENCE [LARGE SCALE GENOMIC DNA]</scope>
    <source>
        <strain evidence="1 2">ATCC 31255</strain>
    </source>
</reference>
<dbReference type="EMBL" id="AP017424">
    <property type="protein sequence ID" value="BAU87872.1"/>
    <property type="molecule type" value="Genomic_DNA"/>
</dbReference>
<evidence type="ECO:0000313" key="2">
    <source>
        <dbReference type="Proteomes" id="UP000217676"/>
    </source>
</evidence>
<dbReference type="KEGG" id="slau:SLA_7006"/>
<organism evidence="1 2">
    <name type="scientific">Streptomyces laurentii</name>
    <dbReference type="NCBI Taxonomy" id="39478"/>
    <lineage>
        <taxon>Bacteria</taxon>
        <taxon>Bacillati</taxon>
        <taxon>Actinomycetota</taxon>
        <taxon>Actinomycetes</taxon>
        <taxon>Kitasatosporales</taxon>
        <taxon>Streptomycetaceae</taxon>
        <taxon>Streptomyces</taxon>
    </lineage>
</organism>
<accession>A0A169PHR5</accession>
<gene>
    <name evidence="1" type="ORF">SLA_7006</name>
</gene>
<keyword evidence="2" id="KW-1185">Reference proteome</keyword>
<evidence type="ECO:0000313" key="1">
    <source>
        <dbReference type="EMBL" id="BAU87872.1"/>
    </source>
</evidence>